<reference evidence="1" key="2">
    <citation type="submission" date="2020-09" db="EMBL/GenBank/DDBJ databases">
        <authorList>
            <person name="Sun Q."/>
            <person name="Zhou Y."/>
        </authorList>
    </citation>
    <scope>NUCLEOTIDE SEQUENCE</scope>
    <source>
        <strain evidence="1">CGMCC 1.12987</strain>
    </source>
</reference>
<reference evidence="1" key="1">
    <citation type="journal article" date="2014" name="Int. J. Syst. Evol. Microbiol.">
        <title>Complete genome sequence of Corynebacterium casei LMG S-19264T (=DSM 44701T), isolated from a smear-ripened cheese.</title>
        <authorList>
            <consortium name="US DOE Joint Genome Institute (JGI-PGF)"/>
            <person name="Walter F."/>
            <person name="Albersmeier A."/>
            <person name="Kalinowski J."/>
            <person name="Ruckert C."/>
        </authorList>
    </citation>
    <scope>NUCLEOTIDE SEQUENCE</scope>
    <source>
        <strain evidence="1">CGMCC 1.12987</strain>
    </source>
</reference>
<dbReference type="RefSeq" id="WP_188533191.1">
    <property type="nucleotide sequence ID" value="NZ_BMGR01000018.1"/>
</dbReference>
<gene>
    <name evidence="1" type="ORF">GCM10010916_43520</name>
</gene>
<name>A0A917G487_9BACL</name>
<evidence type="ECO:0000313" key="2">
    <source>
        <dbReference type="Proteomes" id="UP000644756"/>
    </source>
</evidence>
<dbReference type="EMBL" id="BMGR01000018">
    <property type="protein sequence ID" value="GGG22170.1"/>
    <property type="molecule type" value="Genomic_DNA"/>
</dbReference>
<protein>
    <submittedName>
        <fullName evidence="1">Uncharacterized protein</fullName>
    </submittedName>
</protein>
<evidence type="ECO:0000313" key="1">
    <source>
        <dbReference type="EMBL" id="GGG22170.1"/>
    </source>
</evidence>
<dbReference type="AlphaFoldDB" id="A0A917G487"/>
<organism evidence="1 2">
    <name type="scientific">Paenibacillus abyssi</name>
    <dbReference type="NCBI Taxonomy" id="1340531"/>
    <lineage>
        <taxon>Bacteria</taxon>
        <taxon>Bacillati</taxon>
        <taxon>Bacillota</taxon>
        <taxon>Bacilli</taxon>
        <taxon>Bacillales</taxon>
        <taxon>Paenibacillaceae</taxon>
        <taxon>Paenibacillus</taxon>
    </lineage>
</organism>
<keyword evidence="2" id="KW-1185">Reference proteome</keyword>
<comment type="caution">
    <text evidence="1">The sequence shown here is derived from an EMBL/GenBank/DDBJ whole genome shotgun (WGS) entry which is preliminary data.</text>
</comment>
<dbReference type="Proteomes" id="UP000644756">
    <property type="component" value="Unassembled WGS sequence"/>
</dbReference>
<sequence>MDDLQVSFTITTDAGTTAFNTISELEQPLQRHLLNRLKLIMQTAAEALLAQLIGSEEAEKYVVVVSE</sequence>
<accession>A0A917G487</accession>
<proteinExistence type="predicted"/>